<dbReference type="GO" id="GO:0034551">
    <property type="term" value="P:mitochondrial respiratory chain complex III assembly"/>
    <property type="evidence" value="ECO:0007669"/>
    <property type="project" value="InterPro"/>
</dbReference>
<evidence type="ECO:0000256" key="8">
    <source>
        <dbReference type="ARBA" id="ARBA00025268"/>
    </source>
</evidence>
<keyword evidence="7" id="KW-0143">Chaperone</keyword>
<evidence type="ECO:0000256" key="2">
    <source>
        <dbReference type="ARBA" id="ARBA00009949"/>
    </source>
</evidence>
<dbReference type="OrthoDB" id="529194at2759"/>
<evidence type="ECO:0000256" key="3">
    <source>
        <dbReference type="ARBA" id="ARBA00011589"/>
    </source>
</evidence>
<comment type="function">
    <text evidence="8">Assembly factor required for Rieske Fe-S protein RIP1 incorporation into the cytochrome b-c1 (CIII) complex. Functions as a chaperone, binding to this subunit within the mitochondrial matrix and stabilizing it prior to its translocation and insertion into the late CIII dimeric intermediate within the mitochondrial inner membrane. Modulates the mitochondrial matrix zinc pool.</text>
</comment>
<name>A0A9P0QRI8_9ASCO</name>
<comment type="subcellular location">
    <subcellularLocation>
        <location evidence="1">Mitochondrion matrix</location>
    </subcellularLocation>
</comment>
<dbReference type="GO" id="GO:0044183">
    <property type="term" value="F:protein folding chaperone"/>
    <property type="evidence" value="ECO:0007669"/>
    <property type="project" value="TreeGrafter"/>
</dbReference>
<comment type="similarity">
    <text evidence="2">Belongs to the complex I LYR family. MZM1 subfamily.</text>
</comment>
<dbReference type="Proteomes" id="UP000837801">
    <property type="component" value="Unassembled WGS sequence"/>
</dbReference>
<sequence>MSRSAALSAYKNLLKATKVSFKNDAEVLFAARSKIRSDFLQERELDSKIAQEKIDHANAVAKFLVANVVQGIQKEEGKYLLDIHEQTELGDNETIKQKKSEMGSLAGAKATKRCS</sequence>
<gene>
    <name evidence="10" type="ORF">CLIB1423_11S03400</name>
</gene>
<reference evidence="10" key="1">
    <citation type="submission" date="2022-03" db="EMBL/GenBank/DDBJ databases">
        <authorList>
            <person name="Legras J.-L."/>
            <person name="Devillers H."/>
            <person name="Grondin C."/>
        </authorList>
    </citation>
    <scope>NUCLEOTIDE SEQUENCE</scope>
    <source>
        <strain evidence="10">CLIB 1423</strain>
    </source>
</reference>
<dbReference type="PANTHER" id="PTHR46749">
    <property type="entry name" value="COMPLEX III ASSEMBLY FACTOR LYRM7"/>
    <property type="match status" value="1"/>
</dbReference>
<keyword evidence="11" id="KW-1185">Reference proteome</keyword>
<evidence type="ECO:0000313" key="10">
    <source>
        <dbReference type="EMBL" id="CAH2353599.1"/>
    </source>
</evidence>
<dbReference type="AlphaFoldDB" id="A0A9P0QRI8"/>
<evidence type="ECO:0000256" key="9">
    <source>
        <dbReference type="SAM" id="MobiDB-lite"/>
    </source>
</evidence>
<dbReference type="PANTHER" id="PTHR46749:SF1">
    <property type="entry name" value="COMPLEX III ASSEMBLY FACTOR LYRM7"/>
    <property type="match status" value="1"/>
</dbReference>
<evidence type="ECO:0000256" key="1">
    <source>
        <dbReference type="ARBA" id="ARBA00004305"/>
    </source>
</evidence>
<feature type="compositionally biased region" description="Basic and acidic residues" evidence="9">
    <location>
        <begin position="92"/>
        <end position="101"/>
    </location>
</feature>
<evidence type="ECO:0000313" key="11">
    <source>
        <dbReference type="Proteomes" id="UP000837801"/>
    </source>
</evidence>
<comment type="subunit">
    <text evidence="3">Interacts with RIP1.</text>
</comment>
<organism evidence="10 11">
    <name type="scientific">[Candida] railenensis</name>
    <dbReference type="NCBI Taxonomy" id="45579"/>
    <lineage>
        <taxon>Eukaryota</taxon>
        <taxon>Fungi</taxon>
        <taxon>Dikarya</taxon>
        <taxon>Ascomycota</taxon>
        <taxon>Saccharomycotina</taxon>
        <taxon>Pichiomycetes</taxon>
        <taxon>Debaryomycetaceae</taxon>
        <taxon>Kurtzmaniella</taxon>
    </lineage>
</organism>
<dbReference type="CDD" id="cd20267">
    <property type="entry name" value="Complex1_LYR_LYRM7"/>
    <property type="match status" value="1"/>
</dbReference>
<comment type="caution">
    <text evidence="10">The sequence shown here is derived from an EMBL/GenBank/DDBJ whole genome shotgun (WGS) entry which is preliminary data.</text>
</comment>
<dbReference type="GO" id="GO:0005759">
    <property type="term" value="C:mitochondrial matrix"/>
    <property type="evidence" value="ECO:0007669"/>
    <property type="project" value="UniProtKB-SubCell"/>
</dbReference>
<keyword evidence="5" id="KW-0809">Transit peptide</keyword>
<evidence type="ECO:0000256" key="6">
    <source>
        <dbReference type="ARBA" id="ARBA00023128"/>
    </source>
</evidence>
<feature type="region of interest" description="Disordered" evidence="9">
    <location>
        <begin position="92"/>
        <end position="115"/>
    </location>
</feature>
<protein>
    <recommendedName>
        <fullName evidence="4">Mitochondrial zinc maintenance protein 1, mitochondrial</fullName>
    </recommendedName>
</protein>
<evidence type="ECO:0000256" key="5">
    <source>
        <dbReference type="ARBA" id="ARBA00022946"/>
    </source>
</evidence>
<dbReference type="EMBL" id="CAKXYY010000011">
    <property type="protein sequence ID" value="CAH2353599.1"/>
    <property type="molecule type" value="Genomic_DNA"/>
</dbReference>
<dbReference type="InterPro" id="IPR045298">
    <property type="entry name" value="Complex1_LYR_LYRM7"/>
</dbReference>
<dbReference type="InterPro" id="IPR050435">
    <property type="entry name" value="MZM1/LYRM7"/>
</dbReference>
<proteinExistence type="inferred from homology"/>
<evidence type="ECO:0000256" key="7">
    <source>
        <dbReference type="ARBA" id="ARBA00023186"/>
    </source>
</evidence>
<keyword evidence="6" id="KW-0496">Mitochondrion</keyword>
<accession>A0A9P0QRI8</accession>
<evidence type="ECO:0000256" key="4">
    <source>
        <dbReference type="ARBA" id="ARBA00015108"/>
    </source>
</evidence>